<accession>A0A0D3JAG5</accession>
<name>A0A0D3JAG5_EMIH1</name>
<dbReference type="HOGENOM" id="CLU_732803_0_0_1"/>
<evidence type="ECO:0000256" key="1">
    <source>
        <dbReference type="SAM" id="MobiDB-lite"/>
    </source>
</evidence>
<dbReference type="RefSeq" id="XP_005772929.1">
    <property type="nucleotide sequence ID" value="XM_005772872.1"/>
</dbReference>
<feature type="compositionally biased region" description="Low complexity" evidence="1">
    <location>
        <begin position="105"/>
        <end position="120"/>
    </location>
</feature>
<evidence type="ECO:0000313" key="2">
    <source>
        <dbReference type="EnsemblProtists" id="EOD20500"/>
    </source>
</evidence>
<feature type="compositionally biased region" description="Basic residues" evidence="1">
    <location>
        <begin position="141"/>
        <end position="150"/>
    </location>
</feature>
<dbReference type="Proteomes" id="UP000013827">
    <property type="component" value="Unassembled WGS sequence"/>
</dbReference>
<feature type="region of interest" description="Disordered" evidence="1">
    <location>
        <begin position="1"/>
        <end position="241"/>
    </location>
</feature>
<dbReference type="AlphaFoldDB" id="A0A0D3JAG5"/>
<dbReference type="EnsemblProtists" id="EOD20500">
    <property type="protein sequence ID" value="EOD20500"/>
    <property type="gene ID" value="EMIHUDRAFT_435854"/>
</dbReference>
<feature type="compositionally biased region" description="Basic residues" evidence="1">
    <location>
        <begin position="1"/>
        <end position="18"/>
    </location>
</feature>
<dbReference type="GeneID" id="17266047"/>
<feature type="compositionally biased region" description="Low complexity" evidence="1">
    <location>
        <begin position="24"/>
        <end position="35"/>
    </location>
</feature>
<reference evidence="2" key="2">
    <citation type="submission" date="2024-10" db="UniProtKB">
        <authorList>
            <consortium name="EnsemblProtists"/>
        </authorList>
    </citation>
    <scope>IDENTIFICATION</scope>
</reference>
<keyword evidence="3" id="KW-1185">Reference proteome</keyword>
<protein>
    <submittedName>
        <fullName evidence="2">Uncharacterized protein</fullName>
    </submittedName>
</protein>
<dbReference type="PaxDb" id="2903-EOD20500"/>
<feature type="compositionally biased region" description="Basic residues" evidence="1">
    <location>
        <begin position="169"/>
        <end position="180"/>
    </location>
</feature>
<sequence length="378" mass="39602">MSASARSRRAAATRRLPSRRCCSPTAEQAAAPTAAGSPLRRTSGAAGSSPRPPPQRSSPSTCCGATRGARWSGRPRRGPPPRTGSGSGSAVWEADSTRTTPPSPTLCATSTAASASLWSSGPRRSCPPARGSSSRGEAHRSRPPARRRRGLAPTSPRRSAATAGAGPTRRWRGTRSRRSRPWPLSRCSRGCTCSTAPTPTRGRSGAHPRDTQPRARRAGQDCQGGARRPRPHAGGRPHPADRLPAAQALRVVAVVLHAPRAGGPRAGGHSAPRGAPASRARSASSRRGASSPRSPYVPLCVCGCAFVSTERGKQAGTGGVRAAYACSSPLYAGWCESVYMVCCSALDVRRRVARECLVPAERAHAVSWSLKGIYWCFC</sequence>
<evidence type="ECO:0000313" key="3">
    <source>
        <dbReference type="Proteomes" id="UP000013827"/>
    </source>
</evidence>
<feature type="region of interest" description="Disordered" evidence="1">
    <location>
        <begin position="260"/>
        <end position="293"/>
    </location>
</feature>
<dbReference type="OMA" id="WESARGW"/>
<organism evidence="2 3">
    <name type="scientific">Emiliania huxleyi (strain CCMP1516)</name>
    <dbReference type="NCBI Taxonomy" id="280463"/>
    <lineage>
        <taxon>Eukaryota</taxon>
        <taxon>Haptista</taxon>
        <taxon>Haptophyta</taxon>
        <taxon>Prymnesiophyceae</taxon>
        <taxon>Isochrysidales</taxon>
        <taxon>Noelaerhabdaceae</taxon>
        <taxon>Emiliania</taxon>
    </lineage>
</organism>
<reference evidence="3" key="1">
    <citation type="journal article" date="2013" name="Nature">
        <title>Pan genome of the phytoplankton Emiliania underpins its global distribution.</title>
        <authorList>
            <person name="Read B.A."/>
            <person name="Kegel J."/>
            <person name="Klute M.J."/>
            <person name="Kuo A."/>
            <person name="Lefebvre S.C."/>
            <person name="Maumus F."/>
            <person name="Mayer C."/>
            <person name="Miller J."/>
            <person name="Monier A."/>
            <person name="Salamov A."/>
            <person name="Young J."/>
            <person name="Aguilar M."/>
            <person name="Claverie J.M."/>
            <person name="Frickenhaus S."/>
            <person name="Gonzalez K."/>
            <person name="Herman E.K."/>
            <person name="Lin Y.C."/>
            <person name="Napier J."/>
            <person name="Ogata H."/>
            <person name="Sarno A.F."/>
            <person name="Shmutz J."/>
            <person name="Schroeder D."/>
            <person name="de Vargas C."/>
            <person name="Verret F."/>
            <person name="von Dassow P."/>
            <person name="Valentin K."/>
            <person name="Van de Peer Y."/>
            <person name="Wheeler G."/>
            <person name="Dacks J.B."/>
            <person name="Delwiche C.F."/>
            <person name="Dyhrman S.T."/>
            <person name="Glockner G."/>
            <person name="John U."/>
            <person name="Richards T."/>
            <person name="Worden A.Z."/>
            <person name="Zhang X."/>
            <person name="Grigoriev I.V."/>
            <person name="Allen A.E."/>
            <person name="Bidle K."/>
            <person name="Borodovsky M."/>
            <person name="Bowler C."/>
            <person name="Brownlee C."/>
            <person name="Cock J.M."/>
            <person name="Elias M."/>
            <person name="Gladyshev V.N."/>
            <person name="Groth M."/>
            <person name="Guda C."/>
            <person name="Hadaegh A."/>
            <person name="Iglesias-Rodriguez M.D."/>
            <person name="Jenkins J."/>
            <person name="Jones B.M."/>
            <person name="Lawson T."/>
            <person name="Leese F."/>
            <person name="Lindquist E."/>
            <person name="Lobanov A."/>
            <person name="Lomsadze A."/>
            <person name="Malik S.B."/>
            <person name="Marsh M.E."/>
            <person name="Mackinder L."/>
            <person name="Mock T."/>
            <person name="Mueller-Roeber B."/>
            <person name="Pagarete A."/>
            <person name="Parker M."/>
            <person name="Probert I."/>
            <person name="Quesneville H."/>
            <person name="Raines C."/>
            <person name="Rensing S.A."/>
            <person name="Riano-Pachon D.M."/>
            <person name="Richier S."/>
            <person name="Rokitta S."/>
            <person name="Shiraiwa Y."/>
            <person name="Soanes D.M."/>
            <person name="van der Giezen M."/>
            <person name="Wahlund T.M."/>
            <person name="Williams B."/>
            <person name="Wilson W."/>
            <person name="Wolfe G."/>
            <person name="Wurch L.L."/>
        </authorList>
    </citation>
    <scope>NUCLEOTIDE SEQUENCE</scope>
</reference>
<dbReference type="KEGG" id="ehx:EMIHUDRAFT_435854"/>
<proteinExistence type="predicted"/>